<dbReference type="Gene3D" id="3.90.75.20">
    <property type="match status" value="1"/>
</dbReference>
<organism evidence="2">
    <name type="scientific">viral metagenome</name>
    <dbReference type="NCBI Taxonomy" id="1070528"/>
    <lineage>
        <taxon>unclassified sequences</taxon>
        <taxon>metagenomes</taxon>
        <taxon>organismal metagenomes</taxon>
    </lineage>
</organism>
<evidence type="ECO:0000313" key="3">
    <source>
        <dbReference type="EMBL" id="QJA80623.1"/>
    </source>
</evidence>
<keyword evidence="2" id="KW-0378">Hydrolase</keyword>
<name>A0A6M3JBM7_9ZZZZ</name>
<dbReference type="EMBL" id="MT141567">
    <property type="protein sequence ID" value="QJA67233.1"/>
    <property type="molecule type" value="Genomic_DNA"/>
</dbReference>
<protein>
    <submittedName>
        <fullName evidence="2">Putative homing endonuclease</fullName>
    </submittedName>
</protein>
<feature type="domain" description="HNH nuclease" evidence="1">
    <location>
        <begin position="77"/>
        <end position="116"/>
    </location>
</feature>
<reference evidence="2" key="1">
    <citation type="submission" date="2020-03" db="EMBL/GenBank/DDBJ databases">
        <title>The deep terrestrial virosphere.</title>
        <authorList>
            <person name="Holmfeldt K."/>
            <person name="Nilsson E."/>
            <person name="Simone D."/>
            <person name="Lopez-Fernandez M."/>
            <person name="Wu X."/>
            <person name="de Brujin I."/>
            <person name="Lundin D."/>
            <person name="Andersson A."/>
            <person name="Bertilsson S."/>
            <person name="Dopson M."/>
        </authorList>
    </citation>
    <scope>NUCLEOTIDE SEQUENCE</scope>
    <source>
        <strain evidence="3">MM415A00691</strain>
        <strain evidence="2">MM415B00267</strain>
    </source>
</reference>
<keyword evidence="2" id="KW-0540">Nuclease</keyword>
<sequence length="162" mass="19321">MDKYTCLICGKEFQRTPYHKRVRGGAKFCSKKCMNISKIGKKPWNYVGFKKTKRGYIYKRCMKDHPNISKDGYIMEHRLVVEENIGRYVKKGEQIHHVNEKKDDNRIENLMLFPSAKRHTEFHKFLDNLCIYLLGIVEKKPLFNFEGIICFTNVFDDYKEII</sequence>
<keyword evidence="2" id="KW-0255">Endonuclease</keyword>
<dbReference type="AlphaFoldDB" id="A0A6M3JBM7"/>
<dbReference type="GO" id="GO:0004519">
    <property type="term" value="F:endonuclease activity"/>
    <property type="evidence" value="ECO:0007669"/>
    <property type="project" value="UniProtKB-KW"/>
</dbReference>
<dbReference type="InterPro" id="IPR044925">
    <property type="entry name" value="His-Me_finger_sf"/>
</dbReference>
<gene>
    <name evidence="3" type="ORF">MM415A00691_0017</name>
    <name evidence="2" type="ORF">MM415B00267_0059</name>
</gene>
<proteinExistence type="predicted"/>
<dbReference type="SUPFAM" id="SSF54060">
    <property type="entry name" value="His-Me finger endonucleases"/>
    <property type="match status" value="1"/>
</dbReference>
<dbReference type="Pfam" id="PF13392">
    <property type="entry name" value="HNH_3"/>
    <property type="match status" value="1"/>
</dbReference>
<accession>A0A6M3JBM7</accession>
<dbReference type="EMBL" id="MT142429">
    <property type="protein sequence ID" value="QJA80623.1"/>
    <property type="molecule type" value="Genomic_DNA"/>
</dbReference>
<dbReference type="InterPro" id="IPR003615">
    <property type="entry name" value="HNH_nuc"/>
</dbReference>
<evidence type="ECO:0000313" key="2">
    <source>
        <dbReference type="EMBL" id="QJA67233.1"/>
    </source>
</evidence>
<evidence type="ECO:0000259" key="1">
    <source>
        <dbReference type="Pfam" id="PF13392"/>
    </source>
</evidence>